<accession>A0A829GJ51</accession>
<sequence length="592" mass="67651">MQTLNYSVQNNKVSDLINWIGEGRIGLPELQRPFVWKSSKVRDLIDSLYRGFPIGYIITWSNPDVRLKDGTKARGKTLMIDGQQRVTALRAAIAGEKVMDKRFEMKRICIAFNPKTEEFATRTAAIARDPAWIDDIAVLFKDDFNPFGFVTKFSSKNGYDVNKVAAVIDSVRMLANNEIGNIQLSHRLSINAVTEVFNRINSKGTVLSSADFIMSKLSADTEHHGDMLRKTVEYFTRLLHDGTALDDITSNDKPFAGSDYYRMVTWAANENSNLYLPEFGDIFHIILNVKFNRGKHSDLISLVSGRDFTTKQYTQAAMDDTYMRLSAGINLVTDRSNFQRFVMILRGMGVVTSDRTKIQGTGVLNFGYALYLLLKQEMHTGLSNSQIENVVRRWILLSILTHRYSGSSETQSEADIKMFRNGDPLAVLTMQEKLNLTDEFWTDMLPKNLVTSSAVTNLWRVFLMSQVRKQSHLWLERDLSLVDALTEEGNVHHIFPRAYLIKHGFGKSEYNQIANYVFLSQPRNLQISDQAPKDYLSNPDIMHYVSAENFSENAMPLSLRTMDYTSYESFLEQRRILMADSIRRLYYSFALA</sequence>
<feature type="domain" description="GmrSD restriction endonucleases N-terminal" evidence="1">
    <location>
        <begin position="15"/>
        <end position="217"/>
    </location>
</feature>
<dbReference type="InterPro" id="IPR004919">
    <property type="entry name" value="GmrSD_N"/>
</dbReference>
<dbReference type="PANTHER" id="PTHR37292:SF2">
    <property type="entry name" value="DUF262 DOMAIN-CONTAINING PROTEIN"/>
    <property type="match status" value="1"/>
</dbReference>
<dbReference type="Pfam" id="PF03235">
    <property type="entry name" value="GmrSD_N"/>
    <property type="match status" value="1"/>
</dbReference>
<dbReference type="EMBL" id="ANJZ01000425">
    <property type="protein sequence ID" value="EPC57473.1"/>
    <property type="molecule type" value="Genomic_DNA"/>
</dbReference>
<reference evidence="2 3" key="1">
    <citation type="journal article" date="2013" name="PLoS ONE">
        <title>Lactobacillus paracasei comparative genomics: towards species pan-genome definition and exploitation of diversity.</title>
        <authorList>
            <person name="Smokvina T."/>
            <person name="Wels M."/>
            <person name="Polka J."/>
            <person name="Chervaux C."/>
            <person name="Brisse S."/>
            <person name="Boekhorst J."/>
            <person name="van Hylckama Vlieg J.E."/>
            <person name="Siezen R.J."/>
        </authorList>
    </citation>
    <scope>NUCLEOTIDE SEQUENCE [LARGE SCALE GENOMIC DNA]</scope>
    <source>
        <strain evidence="2 3">Lpp14</strain>
    </source>
</reference>
<comment type="caution">
    <text evidence="2">The sequence shown here is derived from an EMBL/GenBank/DDBJ whole genome shotgun (WGS) entry which is preliminary data.</text>
</comment>
<dbReference type="Proteomes" id="UP000014264">
    <property type="component" value="Unassembled WGS sequence"/>
</dbReference>
<name>A0A829GJ51_LACPA</name>
<organism evidence="2 3">
    <name type="scientific">Lacticaseibacillus paracasei subsp. paracasei Lpp14</name>
    <dbReference type="NCBI Taxonomy" id="1256204"/>
    <lineage>
        <taxon>Bacteria</taxon>
        <taxon>Bacillati</taxon>
        <taxon>Bacillota</taxon>
        <taxon>Bacilli</taxon>
        <taxon>Lactobacillales</taxon>
        <taxon>Lactobacillaceae</taxon>
        <taxon>Lacticaseibacillus</taxon>
    </lineage>
</organism>
<proteinExistence type="predicted"/>
<evidence type="ECO:0000313" key="3">
    <source>
        <dbReference type="Proteomes" id="UP000014264"/>
    </source>
</evidence>
<evidence type="ECO:0000259" key="1">
    <source>
        <dbReference type="Pfam" id="PF03235"/>
    </source>
</evidence>
<protein>
    <recommendedName>
        <fullName evidence="1">GmrSD restriction endonucleases N-terminal domain-containing protein</fullName>
    </recommendedName>
</protein>
<evidence type="ECO:0000313" key="2">
    <source>
        <dbReference type="EMBL" id="EPC57473.1"/>
    </source>
</evidence>
<dbReference type="AlphaFoldDB" id="A0A829GJ51"/>
<dbReference type="PANTHER" id="PTHR37292">
    <property type="entry name" value="VNG6097C"/>
    <property type="match status" value="1"/>
</dbReference>
<gene>
    <name evidence="2" type="ORF">Lpp14_16151</name>
</gene>